<dbReference type="RefSeq" id="WP_270095350.1">
    <property type="nucleotide sequence ID" value="NZ_JAQFFK010000001.1"/>
</dbReference>
<keyword evidence="2" id="KW-1185">Reference proteome</keyword>
<proteinExistence type="predicted"/>
<dbReference type="Proteomes" id="UP001185015">
    <property type="component" value="Unassembled WGS sequence"/>
</dbReference>
<name>A0AA90U123_9EURY</name>
<accession>A0AA90U123</accession>
<dbReference type="EMBL" id="JAVDQI010000010">
    <property type="protein sequence ID" value="MDR6223667.1"/>
    <property type="molecule type" value="Genomic_DNA"/>
</dbReference>
<gene>
    <name evidence="1" type="ORF">J2750_002140</name>
</gene>
<evidence type="ECO:0008006" key="3">
    <source>
        <dbReference type="Google" id="ProtNLM"/>
    </source>
</evidence>
<evidence type="ECO:0000313" key="2">
    <source>
        <dbReference type="Proteomes" id="UP001185015"/>
    </source>
</evidence>
<organism evidence="1 2">
    <name type="scientific">Methanococcoides alaskense</name>
    <dbReference type="NCBI Taxonomy" id="325778"/>
    <lineage>
        <taxon>Archaea</taxon>
        <taxon>Methanobacteriati</taxon>
        <taxon>Methanobacteriota</taxon>
        <taxon>Stenosarchaea group</taxon>
        <taxon>Methanomicrobia</taxon>
        <taxon>Methanosarcinales</taxon>
        <taxon>Methanosarcinaceae</taxon>
        <taxon>Methanococcoides</taxon>
    </lineage>
</organism>
<evidence type="ECO:0000313" key="1">
    <source>
        <dbReference type="EMBL" id="MDR6223667.1"/>
    </source>
</evidence>
<dbReference type="AlphaFoldDB" id="A0AA90U123"/>
<dbReference type="Pfam" id="PF08665">
    <property type="entry name" value="PglZ"/>
    <property type="match status" value="1"/>
</dbReference>
<sequence>MSADWPSIILDTPSKADAWEKIFDAMLDLAQNIRSPAALHEQTVIPDRLLSEAAWDLWEAYPKRAKLTSAALGEWCGDSASNGQAVLILDALSLRELPLLLDGAKKHNIEISGVKVTGSECPSTTNQFAKALNLSSRSTLANDKKPGTFKLFDKSVYTDVFSIPFEDCAVPSNPNLFIWHSWLDDLIHMQNKNHEIEKIVSKELLGDGFWNFINKLRQGRKLVITSDHGYAVSKLFSSEVIDKHAVEILRKTFGASRNKAAANPWQNQFMPPIVMTENNQHVVLGQRKWKIQSGFPQISHGGMSLLEVAVPYMELPSL</sequence>
<reference evidence="1 2" key="1">
    <citation type="submission" date="2023-07" db="EMBL/GenBank/DDBJ databases">
        <title>Genomic Encyclopedia of Type Strains, Phase IV (KMG-IV): sequencing the most valuable type-strain genomes for metagenomic binning, comparative biology and taxonomic classification.</title>
        <authorList>
            <person name="Goeker M."/>
        </authorList>
    </citation>
    <scope>NUCLEOTIDE SEQUENCE [LARGE SCALE GENOMIC DNA]</scope>
    <source>
        <strain evidence="1 2">DSM 17273</strain>
    </source>
</reference>
<comment type="caution">
    <text evidence="1">The sequence shown here is derived from an EMBL/GenBank/DDBJ whole genome shotgun (WGS) entry which is preliminary data.</text>
</comment>
<protein>
    <recommendedName>
        <fullName evidence="3">PglZ domain-containing protein</fullName>
    </recommendedName>
</protein>